<dbReference type="EMBL" id="JABBWK010000073">
    <property type="protein sequence ID" value="KAG1894964.1"/>
    <property type="molecule type" value="Genomic_DNA"/>
</dbReference>
<comment type="caution">
    <text evidence="2">The sequence shown here is derived from an EMBL/GenBank/DDBJ whole genome shotgun (WGS) entry which is preliminary data.</text>
</comment>
<name>A0AAD4DY06_9AGAM</name>
<feature type="compositionally biased region" description="Low complexity" evidence="1">
    <location>
        <begin position="136"/>
        <end position="148"/>
    </location>
</feature>
<organism evidence="2 3">
    <name type="scientific">Suillus fuscotomentosus</name>
    <dbReference type="NCBI Taxonomy" id="1912939"/>
    <lineage>
        <taxon>Eukaryota</taxon>
        <taxon>Fungi</taxon>
        <taxon>Dikarya</taxon>
        <taxon>Basidiomycota</taxon>
        <taxon>Agaricomycotina</taxon>
        <taxon>Agaricomycetes</taxon>
        <taxon>Agaricomycetidae</taxon>
        <taxon>Boletales</taxon>
        <taxon>Suillineae</taxon>
        <taxon>Suillaceae</taxon>
        <taxon>Suillus</taxon>
    </lineage>
</organism>
<evidence type="ECO:0000313" key="3">
    <source>
        <dbReference type="Proteomes" id="UP001195769"/>
    </source>
</evidence>
<gene>
    <name evidence="2" type="ORF">F5891DRAFT_984657</name>
</gene>
<evidence type="ECO:0000256" key="1">
    <source>
        <dbReference type="SAM" id="MobiDB-lite"/>
    </source>
</evidence>
<evidence type="ECO:0000313" key="2">
    <source>
        <dbReference type="EMBL" id="KAG1894964.1"/>
    </source>
</evidence>
<reference evidence="2" key="1">
    <citation type="journal article" date="2020" name="New Phytol.">
        <title>Comparative genomics reveals dynamic genome evolution in host specialist ectomycorrhizal fungi.</title>
        <authorList>
            <person name="Lofgren L.A."/>
            <person name="Nguyen N.H."/>
            <person name="Vilgalys R."/>
            <person name="Ruytinx J."/>
            <person name="Liao H.L."/>
            <person name="Branco S."/>
            <person name="Kuo A."/>
            <person name="LaButti K."/>
            <person name="Lipzen A."/>
            <person name="Andreopoulos W."/>
            <person name="Pangilinan J."/>
            <person name="Riley R."/>
            <person name="Hundley H."/>
            <person name="Na H."/>
            <person name="Barry K."/>
            <person name="Grigoriev I.V."/>
            <person name="Stajich J.E."/>
            <person name="Kennedy P.G."/>
        </authorList>
    </citation>
    <scope>NUCLEOTIDE SEQUENCE</scope>
    <source>
        <strain evidence="2">FC203</strain>
    </source>
</reference>
<keyword evidence="3" id="KW-1185">Reference proteome</keyword>
<dbReference type="Proteomes" id="UP001195769">
    <property type="component" value="Unassembled WGS sequence"/>
</dbReference>
<protein>
    <submittedName>
        <fullName evidence="2">Uncharacterized protein</fullName>
    </submittedName>
</protein>
<dbReference type="AlphaFoldDB" id="A0AAD4DY06"/>
<feature type="region of interest" description="Disordered" evidence="1">
    <location>
        <begin position="132"/>
        <end position="153"/>
    </location>
</feature>
<sequence>MSQPATCPGNANKHPGQVVLDANRVLRPKGVVAAERNKKAAEKLSKAAALKDAQKQIAAKEDEMAVEQLIQEHLLFGTAIGAKNSATQYTDIQKKKHPGLKLAFKDGVNTSRKVSNSGVIAVSVTHVGNTDDGKISKSMSESLSSIPSERMTDDQGNLEMSVSVVETANSNKPIKTEAGQLPWAHNIKKEKLKNAHLPIGAQNSEWRSKFIPTVMYWIGNSNFSWTIPDNTLSNLLHNIYYSVYKQLGDFEVDGSNGTFNVVCQRISKWRRNFGSTAITILMVFFASTNEYETPETQKAYSEYQIEDSCFVYEDPDSEDSPGAFLSEFILHIFAAHLNAIQGHQLIDTLNVGLPGYQTALALTTATSKCALILVHDNLIIEDTSDHGKHKIVLTLNQATNKMSNTGTTFSAGNWETDMLAYMEWIEELPFNRMKEIMERSQPYMKCPCHKSQDKDTVINSESHIPVNP</sequence>
<dbReference type="RefSeq" id="XP_041220540.1">
    <property type="nucleotide sequence ID" value="XM_041377484.1"/>
</dbReference>
<dbReference type="GeneID" id="64671782"/>
<accession>A0AAD4DY06</accession>
<proteinExistence type="predicted"/>